<proteinExistence type="predicted"/>
<reference evidence="1 2" key="1">
    <citation type="submission" date="2018-05" db="EMBL/GenBank/DDBJ databases">
        <title>Genome sequencing and assembly of the regulated plant pathogen Lachnellula willkommii and related sister species for the development of diagnostic species identification markers.</title>
        <authorList>
            <person name="Giroux E."/>
            <person name="Bilodeau G."/>
        </authorList>
    </citation>
    <scope>NUCLEOTIDE SEQUENCE [LARGE SCALE GENOMIC DNA]</scope>
    <source>
        <strain evidence="1 2">CBS 268.59</strain>
    </source>
</reference>
<sequence>MSNSHSPKAQIQDFILLQLSLPADAREVLRLHYQVYLTDALYSKTSAPISESTFIDTNLHSILARFSNPNLLAAKLVPSATPEILAAYIVWNPPASTLDVRTQEELDRDLRREADELGEGSDREVFYKLRVEDEALNKKFFGEGFETKFWVLDALVVDENFQRKGLGT</sequence>
<dbReference type="OrthoDB" id="10017208at2759"/>
<evidence type="ECO:0000313" key="1">
    <source>
        <dbReference type="EMBL" id="TVY71388.1"/>
    </source>
</evidence>
<dbReference type="Gene3D" id="3.40.630.30">
    <property type="match status" value="1"/>
</dbReference>
<dbReference type="AlphaFoldDB" id="A0A8T9C601"/>
<comment type="caution">
    <text evidence="1">The sequence shown here is derived from an EMBL/GenBank/DDBJ whole genome shotgun (WGS) entry which is preliminary data.</text>
</comment>
<dbReference type="EMBL" id="QGMK01001245">
    <property type="protein sequence ID" value="TVY71388.1"/>
    <property type="molecule type" value="Genomic_DNA"/>
</dbReference>
<organism evidence="1 2">
    <name type="scientific">Lachnellula suecica</name>
    <dbReference type="NCBI Taxonomy" id="602035"/>
    <lineage>
        <taxon>Eukaryota</taxon>
        <taxon>Fungi</taxon>
        <taxon>Dikarya</taxon>
        <taxon>Ascomycota</taxon>
        <taxon>Pezizomycotina</taxon>
        <taxon>Leotiomycetes</taxon>
        <taxon>Helotiales</taxon>
        <taxon>Lachnaceae</taxon>
        <taxon>Lachnellula</taxon>
    </lineage>
</organism>
<feature type="non-terminal residue" evidence="1">
    <location>
        <position position="168"/>
    </location>
</feature>
<gene>
    <name evidence="1" type="ORF">LSUE1_G007062</name>
</gene>
<dbReference type="Proteomes" id="UP000469558">
    <property type="component" value="Unassembled WGS sequence"/>
</dbReference>
<keyword evidence="2" id="KW-1185">Reference proteome</keyword>
<accession>A0A8T9C601</accession>
<name>A0A8T9C601_9HELO</name>
<evidence type="ECO:0000313" key="2">
    <source>
        <dbReference type="Proteomes" id="UP000469558"/>
    </source>
</evidence>
<protein>
    <submittedName>
        <fullName evidence="1">Uncharacterized protein</fullName>
    </submittedName>
</protein>
<dbReference type="InterPro" id="IPR016181">
    <property type="entry name" value="Acyl_CoA_acyltransferase"/>
</dbReference>
<dbReference type="SUPFAM" id="SSF55729">
    <property type="entry name" value="Acyl-CoA N-acyltransferases (Nat)"/>
    <property type="match status" value="1"/>
</dbReference>